<dbReference type="GO" id="GO:0008017">
    <property type="term" value="F:microtubule binding"/>
    <property type="evidence" value="ECO:0007669"/>
    <property type="project" value="InterPro"/>
</dbReference>
<gene>
    <name evidence="2" type="ORF">G2W53_021601</name>
</gene>
<dbReference type="OrthoDB" id="1931260at2759"/>
<proteinExistence type="predicted"/>
<accession>A0A834TLC3</accession>
<dbReference type="PANTHER" id="PTHR33737">
    <property type="entry name" value="OS05G0121800 PROTEIN"/>
    <property type="match status" value="1"/>
</dbReference>
<feature type="region of interest" description="Disordered" evidence="1">
    <location>
        <begin position="232"/>
        <end position="269"/>
    </location>
</feature>
<evidence type="ECO:0000313" key="3">
    <source>
        <dbReference type="Proteomes" id="UP000634136"/>
    </source>
</evidence>
<feature type="compositionally biased region" description="Basic and acidic residues" evidence="1">
    <location>
        <begin position="242"/>
        <end position="265"/>
    </location>
</feature>
<feature type="region of interest" description="Disordered" evidence="1">
    <location>
        <begin position="900"/>
        <end position="932"/>
    </location>
</feature>
<dbReference type="PANTHER" id="PTHR33737:SF19">
    <property type="entry name" value="BNAA10G12980D PROTEIN"/>
    <property type="match status" value="1"/>
</dbReference>
<feature type="region of interest" description="Disordered" evidence="1">
    <location>
        <begin position="811"/>
        <end position="841"/>
    </location>
</feature>
<dbReference type="InterPro" id="IPR045882">
    <property type="entry name" value="GPT1/2"/>
</dbReference>
<dbReference type="Proteomes" id="UP000634136">
    <property type="component" value="Unassembled WGS sequence"/>
</dbReference>
<name>A0A834TLC3_9FABA</name>
<sequence>MDSDLSLLEIAGEDDSLLQIPRDDSGGSSIFSCSPLHCLRSLPPRTPRTDGKVGEVGIQKLTSSSQDGINKENINGVLNSLELSMISGNHSNTNNELTIIHEEEENTLVGEADIVGTSSELQEIEENLFKQLSEDKKIGACLQPNSQKLTKDTLASASLENSISDTHPPPRLQQQLVTEGNKGLKLQPPLQVCSTGEKMQQTQFQTAKPSGLRMPSPSLGFFSQQKALSSRVALHKSSNPCKPKESNPPKSKKVAENSFHEDRLPHAPMKSCENVNGAAKSCTPNLGLSDVKPEPKVQCYSLGSGEIAEQEKVDKTPEHVNKKSLEQVEPLKIEYVLKTEDMEFPINDNKLLSDSGMDEPLETKVNENLFVFQEPESMHRTSTGKDNLLNIEQNDMKQEVDEQTKPFTCDAQISNGSLVLQANHDTSFKNSRHSGEFKEYNYMNTVQVNSSQRDFSETATGASLEGIPCQSTEEVKDEHFTSQICQMEQVNCGSRVNDMPVNKDCDMSEFQCRVDSSPKCTSLHCDSLISQHDDHRNSEQQTSLLTSSKMKYMLYENESSVANHRYLLDQSDSFEASANSDSDTKDHTKDLAESPSGLHEHKLLAQAISEPDFTERVIENSPVKDAKVLFSDEKLTEYCCNSSPSTSIAKDQFLLVVDSINKESPLLEIQRPSLVDNVDFQHVNLNSDLLPSNNACSEETRKEDALEQCNDYTSEYSTSNHHILATPVIEDGSLDEDEGLQCLQMNVSEEVSAKIDGVELTHDDNAANSVSSVQGSEDQITDVVDWNCNEHCSLSESLKLEVTDNLTPYRRISQGSKPSSLKRKSLSEEAENSTSGEDEISITNVQNQIAEGGSEIICHKKCATKRKEDVAIVIPPPNAAPFSDEWLAAMEAAGEEILTMKGGAVQNSPPDKPQHEPGPWSPVRRKNQAIGPYDCTKCTKMNISDSSS</sequence>
<feature type="compositionally biased region" description="Basic and acidic residues" evidence="1">
    <location>
        <begin position="582"/>
        <end position="596"/>
    </location>
</feature>
<evidence type="ECO:0000313" key="2">
    <source>
        <dbReference type="EMBL" id="KAF7823457.1"/>
    </source>
</evidence>
<feature type="region of interest" description="Disordered" evidence="1">
    <location>
        <begin position="575"/>
        <end position="596"/>
    </location>
</feature>
<dbReference type="AlphaFoldDB" id="A0A834TLC3"/>
<dbReference type="EMBL" id="JAAIUW010000007">
    <property type="protein sequence ID" value="KAF7823457.1"/>
    <property type="molecule type" value="Genomic_DNA"/>
</dbReference>
<evidence type="ECO:0000256" key="1">
    <source>
        <dbReference type="SAM" id="MobiDB-lite"/>
    </source>
</evidence>
<feature type="compositionally biased region" description="Acidic residues" evidence="1">
    <location>
        <begin position="828"/>
        <end position="840"/>
    </location>
</feature>
<protein>
    <submittedName>
        <fullName evidence="2">Uncharacterized protein</fullName>
    </submittedName>
</protein>
<reference evidence="2" key="1">
    <citation type="submission" date="2020-09" db="EMBL/GenBank/DDBJ databases">
        <title>Genome-Enabled Discovery of Anthraquinone Biosynthesis in Senna tora.</title>
        <authorList>
            <person name="Kang S.-H."/>
            <person name="Pandey R.P."/>
            <person name="Lee C.-M."/>
            <person name="Sim J.-S."/>
            <person name="Jeong J.-T."/>
            <person name="Choi B.-S."/>
            <person name="Jung M."/>
            <person name="Ginzburg D."/>
            <person name="Zhao K."/>
            <person name="Won S.Y."/>
            <person name="Oh T.-J."/>
            <person name="Yu Y."/>
            <person name="Kim N.-H."/>
            <person name="Lee O.R."/>
            <person name="Lee T.-H."/>
            <person name="Bashyal P."/>
            <person name="Kim T.-S."/>
            <person name="Lee W.-H."/>
            <person name="Kawkins C."/>
            <person name="Kim C.-K."/>
            <person name="Kim J.S."/>
            <person name="Ahn B.O."/>
            <person name="Rhee S.Y."/>
            <person name="Sohng J.K."/>
        </authorList>
    </citation>
    <scope>NUCLEOTIDE SEQUENCE</scope>
    <source>
        <tissue evidence="2">Leaf</tissue>
    </source>
</reference>
<organism evidence="2 3">
    <name type="scientific">Senna tora</name>
    <dbReference type="NCBI Taxonomy" id="362788"/>
    <lineage>
        <taxon>Eukaryota</taxon>
        <taxon>Viridiplantae</taxon>
        <taxon>Streptophyta</taxon>
        <taxon>Embryophyta</taxon>
        <taxon>Tracheophyta</taxon>
        <taxon>Spermatophyta</taxon>
        <taxon>Magnoliopsida</taxon>
        <taxon>eudicotyledons</taxon>
        <taxon>Gunneridae</taxon>
        <taxon>Pentapetalae</taxon>
        <taxon>rosids</taxon>
        <taxon>fabids</taxon>
        <taxon>Fabales</taxon>
        <taxon>Fabaceae</taxon>
        <taxon>Caesalpinioideae</taxon>
        <taxon>Cassia clade</taxon>
        <taxon>Senna</taxon>
    </lineage>
</organism>
<keyword evidence="3" id="KW-1185">Reference proteome</keyword>
<comment type="caution">
    <text evidence="2">The sequence shown here is derived from an EMBL/GenBank/DDBJ whole genome shotgun (WGS) entry which is preliminary data.</text>
</comment>